<gene>
    <name evidence="2" type="ORF">C1I93_23400</name>
</gene>
<organism evidence="2 3">
    <name type="scientific">Micromonospora endophytica</name>
    <dbReference type="NCBI Taxonomy" id="515350"/>
    <lineage>
        <taxon>Bacteria</taxon>
        <taxon>Bacillati</taxon>
        <taxon>Actinomycetota</taxon>
        <taxon>Actinomycetes</taxon>
        <taxon>Micromonosporales</taxon>
        <taxon>Micromonosporaceae</taxon>
        <taxon>Micromonospora</taxon>
    </lineage>
</organism>
<reference evidence="2 3" key="1">
    <citation type="submission" date="2018-01" db="EMBL/GenBank/DDBJ databases">
        <title>Draft genome sequence of Jishengella endophytica.</title>
        <authorList>
            <person name="Sahin N."/>
            <person name="Ay H."/>
            <person name="Saygin H."/>
        </authorList>
    </citation>
    <scope>NUCLEOTIDE SEQUENCE [LARGE SCALE GENOMIC DNA]</scope>
    <source>
        <strain evidence="2 3">DSM 45430</strain>
    </source>
</reference>
<dbReference type="OrthoDB" id="3405751at2"/>
<dbReference type="Proteomes" id="UP000248627">
    <property type="component" value="Unassembled WGS sequence"/>
</dbReference>
<evidence type="ECO:0000313" key="2">
    <source>
        <dbReference type="EMBL" id="PZF89944.1"/>
    </source>
</evidence>
<dbReference type="RefSeq" id="WP_111245452.1">
    <property type="nucleotide sequence ID" value="NZ_AP023358.1"/>
</dbReference>
<evidence type="ECO:0000313" key="3">
    <source>
        <dbReference type="Proteomes" id="UP000248627"/>
    </source>
</evidence>
<keyword evidence="3" id="KW-1185">Reference proteome</keyword>
<sequence length="108" mass="11087">MAYGEAEQGCARAAEPGVPRPRAGESAAPCPSAPDPVASRPSIAAEAGAPRPGAVDAVGPQQSATPAEPEVTAGCRSLLPGWAGAHRHGAVRPAHRSVRRDRPPRRWC</sequence>
<feature type="region of interest" description="Disordered" evidence="1">
    <location>
        <begin position="85"/>
        <end position="108"/>
    </location>
</feature>
<feature type="region of interest" description="Disordered" evidence="1">
    <location>
        <begin position="1"/>
        <end position="71"/>
    </location>
</feature>
<dbReference type="AlphaFoldDB" id="A0A2W2CAP6"/>
<comment type="caution">
    <text evidence="2">The sequence shown here is derived from an EMBL/GenBank/DDBJ whole genome shotgun (WGS) entry which is preliminary data.</text>
</comment>
<name>A0A2W2CAP6_9ACTN</name>
<accession>A0A2W2CAP6</accession>
<protein>
    <submittedName>
        <fullName evidence="2">Uncharacterized protein</fullName>
    </submittedName>
</protein>
<evidence type="ECO:0000256" key="1">
    <source>
        <dbReference type="SAM" id="MobiDB-lite"/>
    </source>
</evidence>
<proteinExistence type="predicted"/>
<dbReference type="EMBL" id="POTX01000203">
    <property type="protein sequence ID" value="PZF89944.1"/>
    <property type="molecule type" value="Genomic_DNA"/>
</dbReference>